<reference evidence="2" key="2">
    <citation type="submission" date="2020-05" db="UniProtKB">
        <authorList>
            <consortium name="EnsemblMetazoa"/>
        </authorList>
    </citation>
    <scope>IDENTIFICATION</scope>
    <source>
        <strain evidence="2">IAEA</strain>
    </source>
</reference>
<keyword evidence="1" id="KW-0472">Membrane</keyword>
<keyword evidence="1" id="KW-1133">Transmembrane helix</keyword>
<keyword evidence="3" id="KW-1185">Reference proteome</keyword>
<evidence type="ECO:0000256" key="1">
    <source>
        <dbReference type="SAM" id="Phobius"/>
    </source>
</evidence>
<feature type="transmembrane region" description="Helical" evidence="1">
    <location>
        <begin position="68"/>
        <end position="88"/>
    </location>
</feature>
<sequence>MLTTYVFVLMVLFLVDIVGITLAVGQWGWPAPLWIHLNTSGSDRSCVCVTLSGRKLCTFSAKSYCAKLFPIIVLLIYLLFTGVKFHCFRTSRTLSVLKTLPKTEADNSVHVVHKVAQAQVNLDIIQ</sequence>
<dbReference type="AlphaFoldDB" id="A0A1A9WTY1"/>
<evidence type="ECO:0000313" key="3">
    <source>
        <dbReference type="Proteomes" id="UP000091820"/>
    </source>
</evidence>
<dbReference type="EnsemblMetazoa" id="GBRI031836-RA">
    <property type="protein sequence ID" value="GBRI031836-PA"/>
    <property type="gene ID" value="GBRI031836"/>
</dbReference>
<organism evidence="2 3">
    <name type="scientific">Glossina brevipalpis</name>
    <dbReference type="NCBI Taxonomy" id="37001"/>
    <lineage>
        <taxon>Eukaryota</taxon>
        <taxon>Metazoa</taxon>
        <taxon>Ecdysozoa</taxon>
        <taxon>Arthropoda</taxon>
        <taxon>Hexapoda</taxon>
        <taxon>Insecta</taxon>
        <taxon>Pterygota</taxon>
        <taxon>Neoptera</taxon>
        <taxon>Endopterygota</taxon>
        <taxon>Diptera</taxon>
        <taxon>Brachycera</taxon>
        <taxon>Muscomorpha</taxon>
        <taxon>Hippoboscoidea</taxon>
        <taxon>Glossinidae</taxon>
        <taxon>Glossina</taxon>
    </lineage>
</organism>
<accession>A0A1A9WTY1</accession>
<evidence type="ECO:0000313" key="2">
    <source>
        <dbReference type="EnsemblMetazoa" id="GBRI031836-PA"/>
    </source>
</evidence>
<reference evidence="3" key="1">
    <citation type="submission" date="2014-03" db="EMBL/GenBank/DDBJ databases">
        <authorList>
            <person name="Aksoy S."/>
            <person name="Warren W."/>
            <person name="Wilson R.K."/>
        </authorList>
    </citation>
    <scope>NUCLEOTIDE SEQUENCE [LARGE SCALE GENOMIC DNA]</scope>
    <source>
        <strain evidence="3">IAEA</strain>
    </source>
</reference>
<name>A0A1A9WTY1_9MUSC</name>
<protein>
    <submittedName>
        <fullName evidence="2">Uncharacterized protein</fullName>
    </submittedName>
</protein>
<dbReference type="VEuPathDB" id="VectorBase:GBRI031836"/>
<proteinExistence type="predicted"/>
<keyword evidence="1" id="KW-0812">Transmembrane</keyword>
<feature type="transmembrane region" description="Helical" evidence="1">
    <location>
        <begin position="7"/>
        <end position="29"/>
    </location>
</feature>
<dbReference type="Proteomes" id="UP000091820">
    <property type="component" value="Unassembled WGS sequence"/>
</dbReference>